<comment type="caution">
    <text evidence="1">The sequence shown here is derived from an EMBL/GenBank/DDBJ whole genome shotgun (WGS) entry which is preliminary data.</text>
</comment>
<organism evidence="1">
    <name type="scientific">marine sediment metagenome</name>
    <dbReference type="NCBI Taxonomy" id="412755"/>
    <lineage>
        <taxon>unclassified sequences</taxon>
        <taxon>metagenomes</taxon>
        <taxon>ecological metagenomes</taxon>
    </lineage>
</organism>
<name>X0XJ11_9ZZZZ</name>
<feature type="non-terminal residue" evidence="1">
    <location>
        <position position="1"/>
    </location>
</feature>
<proteinExistence type="predicted"/>
<protein>
    <submittedName>
        <fullName evidence="1">Uncharacterized protein</fullName>
    </submittedName>
</protein>
<accession>X0XJ11</accession>
<dbReference type="EMBL" id="BARS01044358">
    <property type="protein sequence ID" value="GAG35352.1"/>
    <property type="molecule type" value="Genomic_DNA"/>
</dbReference>
<evidence type="ECO:0000313" key="1">
    <source>
        <dbReference type="EMBL" id="GAG35352.1"/>
    </source>
</evidence>
<reference evidence="1" key="1">
    <citation type="journal article" date="2014" name="Front. Microbiol.">
        <title>High frequency of phylogenetically diverse reductive dehalogenase-homologous genes in deep subseafloor sedimentary metagenomes.</title>
        <authorList>
            <person name="Kawai M."/>
            <person name="Futagami T."/>
            <person name="Toyoda A."/>
            <person name="Takaki Y."/>
            <person name="Nishi S."/>
            <person name="Hori S."/>
            <person name="Arai W."/>
            <person name="Tsubouchi T."/>
            <person name="Morono Y."/>
            <person name="Uchiyama I."/>
            <person name="Ito T."/>
            <person name="Fujiyama A."/>
            <person name="Inagaki F."/>
            <person name="Takami H."/>
        </authorList>
    </citation>
    <scope>NUCLEOTIDE SEQUENCE</scope>
    <source>
        <strain evidence="1">Expedition CK06-06</strain>
    </source>
</reference>
<sequence>FSQSHQVEEYNLEAFNYLERAKAGAFLDSLELSNINISPRIDSMLQK</sequence>
<gene>
    <name evidence="1" type="ORF">S01H1_67034</name>
</gene>
<dbReference type="AlphaFoldDB" id="X0XJ11"/>